<dbReference type="EMBL" id="FNAS01000002">
    <property type="protein sequence ID" value="SDE05899.1"/>
    <property type="molecule type" value="Genomic_DNA"/>
</dbReference>
<dbReference type="InterPro" id="IPR011628">
    <property type="entry name" value="Cleaved_adhesin"/>
</dbReference>
<reference evidence="8 9" key="1">
    <citation type="submission" date="2016-10" db="EMBL/GenBank/DDBJ databases">
        <authorList>
            <person name="de Groot N.N."/>
        </authorList>
    </citation>
    <scope>NUCLEOTIDE SEQUENCE [LARGE SCALE GENOMIC DNA]</scope>
    <source>
        <strain evidence="8 9">DSM 24015</strain>
    </source>
</reference>
<dbReference type="InterPro" id="IPR008979">
    <property type="entry name" value="Galactose-bd-like_sf"/>
</dbReference>
<proteinExistence type="inferred from homology"/>
<dbReference type="Proteomes" id="UP000198517">
    <property type="component" value="Unassembled WGS sequence"/>
</dbReference>
<dbReference type="SUPFAM" id="SSF49785">
    <property type="entry name" value="Galactose-binding domain-like"/>
    <property type="match status" value="1"/>
</dbReference>
<dbReference type="InterPro" id="IPR051048">
    <property type="entry name" value="Peptidase_S8/S53_subtilisin"/>
</dbReference>
<dbReference type="Pfam" id="PF18911">
    <property type="entry name" value="PKD_4"/>
    <property type="match status" value="1"/>
</dbReference>
<dbReference type="SMART" id="SM00089">
    <property type="entry name" value="PKD"/>
    <property type="match status" value="2"/>
</dbReference>
<keyword evidence="9" id="KW-1185">Reference proteome</keyword>
<feature type="domain" description="PKD" evidence="7">
    <location>
        <begin position="925"/>
        <end position="975"/>
    </location>
</feature>
<feature type="domain" description="PKD" evidence="7">
    <location>
        <begin position="993"/>
        <end position="1081"/>
    </location>
</feature>
<dbReference type="InterPro" id="IPR026444">
    <property type="entry name" value="Secre_tail"/>
</dbReference>
<dbReference type="CDD" id="cd00146">
    <property type="entry name" value="PKD"/>
    <property type="match status" value="2"/>
</dbReference>
<dbReference type="RefSeq" id="WP_092735909.1">
    <property type="nucleotide sequence ID" value="NZ_FNAS01000002.1"/>
</dbReference>
<protein>
    <submittedName>
        <fullName evidence="8">Por secretion system C-terminal sorting domain-containing protein</fullName>
    </submittedName>
</protein>
<feature type="active site" description="Charge relay system" evidence="6">
    <location>
        <position position="390"/>
    </location>
</feature>
<dbReference type="OrthoDB" id="9792152at2"/>
<dbReference type="Pfam" id="PF18962">
    <property type="entry name" value="Por_Secre_tail"/>
    <property type="match status" value="1"/>
</dbReference>
<evidence type="ECO:0000256" key="4">
    <source>
        <dbReference type="ARBA" id="ARBA00022801"/>
    </source>
</evidence>
<evidence type="ECO:0000256" key="5">
    <source>
        <dbReference type="ARBA" id="ARBA00022825"/>
    </source>
</evidence>
<sequence length="1485" mass="163294">MKKSILGNLDFSLNAKTLIPIAAGFLFAPSFLYSQNSVQIKEIQKRSNLKELGKLSQNFKRNTLTIKQLKTKAKQLNVPFSGKSNGKYFQLQGFTKKGYPLYYITHNEGAAIGTGVNKLRPGAGYFNLEGTGMTVYEWDGGGVLTSHQEFQNRVTQIDQPNELSDHATHVAGTMVAAGVDPLAKGMAPKARLNAYDWNSDEDEMTEAAINGALLSNHSYGYNGGFVYNQDARAWLWMGDDEDTEFKGWGQYSEFDKNWDLIALNAPFYLPVKAAGNPRGDGPEPGGVHYVYDPATRKWKQSTKVRQKNGGDDGFDSVLFGATGKNILVVGAAHKIDKGYQKPSDVTMASFSGFGPTDDGRIKPDISGIGVGLHSSISSGDDKYGVLSGTSMASPNITGSLLLLQEHYKNVNGSFMKAATLKALAIATANEAGENPGPDYASGWGLLNAYEGAKAITLNGKYSLIQEKSLQNHQSNEIEVTASGNEPLKVTIVWADPVPEQLSDEDKLNDRTPMLVNDLDIRVVKVGGDGTEFMPWKLDPEHPANAATKGDNVVDNVEQVVIDNPEAGAKYKIIISHKGDLKKNTVALNDQGENVTKLVGTSSQDYSIVINGINEGVKKDLALTAVTVNADRANYTQETPIIFAMDNVGTESVSGAKLFYELIEKGDSGNKTVASGLKDIPAIARGANTEVVVNLDLSKSFVDYTIKGKIVYSEDQIDINNDAQQTAYGILADLTPDDSKHYFGYEDNMEKNGWTSEDIDKDGRTWIEYSSARLAHSGSSFAVNFPNNKSTDDWIFSNPLKLKKDVLYRVVFYGSKFQALDEAISVAIGNEPKSAAMTKVLASDVKASNNGEYNRYSYEFKVDSDQVAYIGFHHKSADGENSYAYALDDVTFEHAEGKPSVEFKADKLKANSFETISFSNSTIIASTQEPATYKWTFTPSTVTYQDGTTDASKEPKVVFNEQGTYSVKLTATNSVGLSDFSEKQDYIVIKNTNTKANFKLSSSSIFEDETVTFTNTSTGNPAPDEFKWTITPSEGVSYVGDTKDSDASPTVKFSKSGIYTVSLMAKSPYNSDTKVVENAITVNSLHAPVRNLAYTREDKDVKLTWDRPIMLPVFEEGFEGEEEVMPADYTILNENEDEKTWQVGKAANSGIYGAVSFSWYLKPLTPDDWLITPKISGGAENVKFFLQNPYAERYDVYLVEAPASGALPSLDELKQGHILLTDEAATINKSFVEKSFDIKELGKKDFFLAFHHRTKKTDNSFYLAIDDISIGYDNSTNSDGSNTRVRKVSLAPISKPSLDYKAMIKEGKEIISMKELEQSKSVEAINLSTKKEFGATNLPKLLGYQVERNGESVEYNTDYNKKYYDDTLSQNGTYTYDVYALYSDGKTSEKRTVIIDIQNLSTSETSANDRLKVYPNPSDGRFTVEGVSDVTGMKAAVYDMSGKQILSNDFKGNKFNLNLLQYPKGVYILNVVDNNGKRQNVKLIIK</sequence>
<evidence type="ECO:0000256" key="2">
    <source>
        <dbReference type="ARBA" id="ARBA00022670"/>
    </source>
</evidence>
<dbReference type="InterPro" id="IPR034058">
    <property type="entry name" value="TagA/B/C/D_pept_dom"/>
</dbReference>
<accession>A0A1G6ZTM0</accession>
<keyword evidence="3" id="KW-0732">Signal</keyword>
<dbReference type="PANTHER" id="PTHR43399">
    <property type="entry name" value="SUBTILISIN-RELATED"/>
    <property type="match status" value="1"/>
</dbReference>
<evidence type="ECO:0000313" key="8">
    <source>
        <dbReference type="EMBL" id="SDE05899.1"/>
    </source>
</evidence>
<gene>
    <name evidence="8" type="ORF">SAMN05421544_102204</name>
</gene>
<dbReference type="NCBIfam" id="TIGR04183">
    <property type="entry name" value="Por_Secre_tail"/>
    <property type="match status" value="1"/>
</dbReference>
<dbReference type="GO" id="GO:0006508">
    <property type="term" value="P:proteolysis"/>
    <property type="evidence" value="ECO:0007669"/>
    <property type="project" value="UniProtKB-KW"/>
</dbReference>
<organism evidence="8 9">
    <name type="scientific">Riemerella columbipharyngis</name>
    <dbReference type="NCBI Taxonomy" id="1071918"/>
    <lineage>
        <taxon>Bacteria</taxon>
        <taxon>Pseudomonadati</taxon>
        <taxon>Bacteroidota</taxon>
        <taxon>Flavobacteriia</taxon>
        <taxon>Flavobacteriales</taxon>
        <taxon>Weeksellaceae</taxon>
        <taxon>Riemerella</taxon>
    </lineage>
</organism>
<dbReference type="InterPro" id="IPR036852">
    <property type="entry name" value="Peptidase_S8/S53_dom_sf"/>
</dbReference>
<dbReference type="PROSITE" id="PS50093">
    <property type="entry name" value="PKD"/>
    <property type="match status" value="2"/>
</dbReference>
<dbReference type="GO" id="GO:0004252">
    <property type="term" value="F:serine-type endopeptidase activity"/>
    <property type="evidence" value="ECO:0007669"/>
    <property type="project" value="UniProtKB-UniRule"/>
</dbReference>
<evidence type="ECO:0000256" key="6">
    <source>
        <dbReference type="PROSITE-ProRule" id="PRU01240"/>
    </source>
</evidence>
<dbReference type="PROSITE" id="PS51892">
    <property type="entry name" value="SUBTILASE"/>
    <property type="match status" value="1"/>
</dbReference>
<dbReference type="Gene3D" id="2.60.40.10">
    <property type="entry name" value="Immunoglobulins"/>
    <property type="match status" value="2"/>
</dbReference>
<keyword evidence="5 6" id="KW-0720">Serine protease</keyword>
<feature type="active site" description="Charge relay system" evidence="6">
    <location>
        <position position="166"/>
    </location>
</feature>
<dbReference type="SUPFAM" id="SSF52743">
    <property type="entry name" value="Subtilisin-like"/>
    <property type="match status" value="1"/>
</dbReference>
<dbReference type="Pfam" id="PF00082">
    <property type="entry name" value="Peptidase_S8"/>
    <property type="match status" value="1"/>
</dbReference>
<keyword evidence="4 6" id="KW-0378">Hydrolase</keyword>
<evidence type="ECO:0000256" key="1">
    <source>
        <dbReference type="ARBA" id="ARBA00011073"/>
    </source>
</evidence>
<dbReference type="InterPro" id="IPR013783">
    <property type="entry name" value="Ig-like_fold"/>
</dbReference>
<dbReference type="Gene3D" id="2.60.120.380">
    <property type="match status" value="1"/>
</dbReference>
<dbReference type="Gene3D" id="2.60.120.200">
    <property type="match status" value="2"/>
</dbReference>
<dbReference type="InterPro" id="IPR022409">
    <property type="entry name" value="PKD/Chitinase_dom"/>
</dbReference>
<dbReference type="Pfam" id="PF07675">
    <property type="entry name" value="Cleaved_Adhesin"/>
    <property type="match status" value="2"/>
</dbReference>
<dbReference type="Gene3D" id="3.40.50.200">
    <property type="entry name" value="Peptidase S8/S53 domain"/>
    <property type="match status" value="1"/>
</dbReference>
<name>A0A1G6ZTM0_9FLAO</name>
<evidence type="ECO:0000256" key="3">
    <source>
        <dbReference type="ARBA" id="ARBA00022729"/>
    </source>
</evidence>
<dbReference type="PROSITE" id="PS00138">
    <property type="entry name" value="SUBTILASE_SER"/>
    <property type="match status" value="1"/>
</dbReference>
<dbReference type="InterPro" id="IPR000209">
    <property type="entry name" value="Peptidase_S8/S53_dom"/>
</dbReference>
<dbReference type="InterPro" id="IPR000601">
    <property type="entry name" value="PKD_dom"/>
</dbReference>
<dbReference type="PANTHER" id="PTHR43399:SF4">
    <property type="entry name" value="CELL WALL-ASSOCIATED PROTEASE"/>
    <property type="match status" value="1"/>
</dbReference>
<dbReference type="CDD" id="cd04842">
    <property type="entry name" value="Peptidases_S8_Kp43_protease"/>
    <property type="match status" value="1"/>
</dbReference>
<evidence type="ECO:0000313" key="9">
    <source>
        <dbReference type="Proteomes" id="UP000198517"/>
    </source>
</evidence>
<dbReference type="NCBIfam" id="NF038128">
    <property type="entry name" value="choice_anch_J"/>
    <property type="match status" value="2"/>
</dbReference>
<feature type="active site" description="Charge relay system" evidence="6">
    <location>
        <position position="139"/>
    </location>
</feature>
<dbReference type="InterPro" id="IPR023828">
    <property type="entry name" value="Peptidase_S8_Ser-AS"/>
</dbReference>
<dbReference type="STRING" id="1071918.SAMN05421544_102204"/>
<dbReference type="SUPFAM" id="SSF49299">
    <property type="entry name" value="PKD domain"/>
    <property type="match status" value="2"/>
</dbReference>
<evidence type="ECO:0000259" key="7">
    <source>
        <dbReference type="PROSITE" id="PS50093"/>
    </source>
</evidence>
<keyword evidence="2 6" id="KW-0645">Protease</keyword>
<comment type="similarity">
    <text evidence="1 6">Belongs to the peptidase S8 family.</text>
</comment>
<dbReference type="InterPro" id="IPR035986">
    <property type="entry name" value="PKD_dom_sf"/>
</dbReference>